<proteinExistence type="predicted"/>
<feature type="region of interest" description="Disordered" evidence="1">
    <location>
        <begin position="142"/>
        <end position="162"/>
    </location>
</feature>
<sequence length="162" mass="17735">MIVIMSYPVLSTPTPSRPQAPAEPETVLQFADDNNGVEVPNNVEPDAINGLEVQDDAESDDDYPYVALPGDDEAIQQLLQAMPPLRIPPADIDDAHREACFGSGWVTYYAYFEPARDDSGAIIAEAFTPDSGLMWTQEVAPLLQDFDEDEDEDDGSSDERGL</sequence>
<evidence type="ECO:0000256" key="1">
    <source>
        <dbReference type="SAM" id="MobiDB-lite"/>
    </source>
</evidence>
<comment type="caution">
    <text evidence="2">The sequence shown here is derived from an EMBL/GenBank/DDBJ whole genome shotgun (WGS) entry which is preliminary data.</text>
</comment>
<name>A0A507D5C6_9FUNG</name>
<protein>
    <submittedName>
        <fullName evidence="2">Uncharacterized protein</fullName>
    </submittedName>
</protein>
<dbReference type="Proteomes" id="UP000320475">
    <property type="component" value="Unassembled WGS sequence"/>
</dbReference>
<gene>
    <name evidence="2" type="ORF">SeLEV6574_g03179</name>
</gene>
<reference evidence="2 3" key="1">
    <citation type="journal article" date="2019" name="Sci. Rep.">
        <title>Comparative genomics of chytrid fungi reveal insights into the obligate biotrophic and pathogenic lifestyle of Synchytrium endobioticum.</title>
        <authorList>
            <person name="van de Vossenberg B.T.L.H."/>
            <person name="Warris S."/>
            <person name="Nguyen H.D.T."/>
            <person name="van Gent-Pelzer M.P.E."/>
            <person name="Joly D.L."/>
            <person name="van de Geest H.C."/>
            <person name="Bonants P.J.M."/>
            <person name="Smith D.S."/>
            <person name="Levesque C.A."/>
            <person name="van der Lee T.A.J."/>
        </authorList>
    </citation>
    <scope>NUCLEOTIDE SEQUENCE [LARGE SCALE GENOMIC DNA]</scope>
    <source>
        <strain evidence="2 3">LEV6574</strain>
    </source>
</reference>
<feature type="compositionally biased region" description="Acidic residues" evidence="1">
    <location>
        <begin position="145"/>
        <end position="156"/>
    </location>
</feature>
<evidence type="ECO:0000313" key="2">
    <source>
        <dbReference type="EMBL" id="TPX46551.1"/>
    </source>
</evidence>
<dbReference type="EMBL" id="QEAM01000101">
    <property type="protein sequence ID" value="TPX46551.1"/>
    <property type="molecule type" value="Genomic_DNA"/>
</dbReference>
<accession>A0A507D5C6</accession>
<organism evidence="2 3">
    <name type="scientific">Synchytrium endobioticum</name>
    <dbReference type="NCBI Taxonomy" id="286115"/>
    <lineage>
        <taxon>Eukaryota</taxon>
        <taxon>Fungi</taxon>
        <taxon>Fungi incertae sedis</taxon>
        <taxon>Chytridiomycota</taxon>
        <taxon>Chytridiomycota incertae sedis</taxon>
        <taxon>Chytridiomycetes</taxon>
        <taxon>Synchytriales</taxon>
        <taxon>Synchytriaceae</taxon>
        <taxon>Synchytrium</taxon>
    </lineage>
</organism>
<dbReference type="VEuPathDB" id="FungiDB:SeMB42_g07493"/>
<dbReference type="AlphaFoldDB" id="A0A507D5C6"/>
<evidence type="ECO:0000313" key="3">
    <source>
        <dbReference type="Proteomes" id="UP000320475"/>
    </source>
</evidence>